<reference evidence="6 7" key="1">
    <citation type="submission" date="2020-08" db="EMBL/GenBank/DDBJ databases">
        <title>Paraeoetvoesia sp. YC-7-48 draft genome sequence.</title>
        <authorList>
            <person name="Yao L."/>
        </authorList>
    </citation>
    <scope>NUCLEOTIDE SEQUENCE [LARGE SCALE GENOMIC DNA]</scope>
    <source>
        <strain evidence="7">YC-7-48</strain>
    </source>
</reference>
<dbReference type="RefSeq" id="WP_185778882.1">
    <property type="nucleotide sequence ID" value="NZ_JACJUU010000002.1"/>
</dbReference>
<dbReference type="Gene3D" id="1.10.10.10">
    <property type="entry name" value="Winged helix-like DNA-binding domain superfamily/Winged helix DNA-binding domain"/>
    <property type="match status" value="1"/>
</dbReference>
<gene>
    <name evidence="6" type="ORF">GTU67_04055</name>
</gene>
<dbReference type="CDD" id="cd08459">
    <property type="entry name" value="PBP2_DntR_NahR_LinR_like"/>
    <property type="match status" value="1"/>
</dbReference>
<evidence type="ECO:0000313" key="7">
    <source>
        <dbReference type="Proteomes" id="UP000545386"/>
    </source>
</evidence>
<proteinExistence type="inferred from homology"/>
<evidence type="ECO:0000313" key="6">
    <source>
        <dbReference type="EMBL" id="MBC2769089.1"/>
    </source>
</evidence>
<protein>
    <submittedName>
        <fullName evidence="6">LysR family transcriptional regulator</fullName>
    </submittedName>
</protein>
<keyword evidence="7" id="KW-1185">Reference proteome</keyword>
<dbReference type="Proteomes" id="UP000545386">
    <property type="component" value="Unassembled WGS sequence"/>
</dbReference>
<dbReference type="EMBL" id="JACJUU010000002">
    <property type="protein sequence ID" value="MBC2769089.1"/>
    <property type="molecule type" value="Genomic_DNA"/>
</dbReference>
<comment type="caution">
    <text evidence="6">The sequence shown here is derived from an EMBL/GenBank/DDBJ whole genome shotgun (WGS) entry which is preliminary data.</text>
</comment>
<evidence type="ECO:0000256" key="4">
    <source>
        <dbReference type="ARBA" id="ARBA00023163"/>
    </source>
</evidence>
<dbReference type="Gene3D" id="3.40.190.10">
    <property type="entry name" value="Periplasmic binding protein-like II"/>
    <property type="match status" value="2"/>
</dbReference>
<sequence>MIDPKQIDLPMLRVFDALMQTRHVTQAGVNLGLSQPSVSFALNKLRALTQDELFVRSPGGMTPTPLAQQMADTVRQILDMVDNDLLGAPRFDPATAQRNFTLSMSDIGEIVFLPYLTRQLRAIAPNISVQAISLPPLAHEAALLSGDVDLSVGYYPDFKKANYYQQFLYRDNFVCVMRKDHPLTTRPFDSAAFMAADHLVVKSEGRSEEVFERYLAEHGVKRPVKLVIPHFMSIPHVLRDTDLIATVPRSCAAALARAGDVVVQESPVGSPLFEIKQHWHARFHRDEPNRWLRGLIYEAFARPSRPHKTIS</sequence>
<dbReference type="PROSITE" id="PS50931">
    <property type="entry name" value="HTH_LYSR"/>
    <property type="match status" value="1"/>
</dbReference>
<name>A0A842HK79_9BURK</name>
<evidence type="ECO:0000256" key="3">
    <source>
        <dbReference type="ARBA" id="ARBA00023125"/>
    </source>
</evidence>
<accession>A0A842HK79</accession>
<dbReference type="PANTHER" id="PTHR30118:SF15">
    <property type="entry name" value="TRANSCRIPTIONAL REGULATORY PROTEIN"/>
    <property type="match status" value="1"/>
</dbReference>
<feature type="domain" description="HTH lysR-type" evidence="5">
    <location>
        <begin position="7"/>
        <end position="64"/>
    </location>
</feature>
<dbReference type="InterPro" id="IPR000847">
    <property type="entry name" value="LysR_HTH_N"/>
</dbReference>
<dbReference type="SUPFAM" id="SSF53850">
    <property type="entry name" value="Periplasmic binding protein-like II"/>
    <property type="match status" value="1"/>
</dbReference>
<dbReference type="PANTHER" id="PTHR30118">
    <property type="entry name" value="HTH-TYPE TRANSCRIPTIONAL REGULATOR LEUO-RELATED"/>
    <property type="match status" value="1"/>
</dbReference>
<dbReference type="GO" id="GO:0003677">
    <property type="term" value="F:DNA binding"/>
    <property type="evidence" value="ECO:0007669"/>
    <property type="project" value="UniProtKB-KW"/>
</dbReference>
<dbReference type="InterPro" id="IPR050389">
    <property type="entry name" value="LysR-type_TF"/>
</dbReference>
<evidence type="ECO:0000256" key="2">
    <source>
        <dbReference type="ARBA" id="ARBA00023015"/>
    </source>
</evidence>
<organism evidence="6 7">
    <name type="scientific">Pusillimonas minor</name>
    <dbReference type="NCBI Taxonomy" id="2697024"/>
    <lineage>
        <taxon>Bacteria</taxon>
        <taxon>Pseudomonadati</taxon>
        <taxon>Pseudomonadota</taxon>
        <taxon>Betaproteobacteria</taxon>
        <taxon>Burkholderiales</taxon>
        <taxon>Alcaligenaceae</taxon>
        <taxon>Pusillimonas</taxon>
    </lineage>
</organism>
<dbReference type="InterPro" id="IPR036390">
    <property type="entry name" value="WH_DNA-bd_sf"/>
</dbReference>
<dbReference type="Pfam" id="PF00126">
    <property type="entry name" value="HTH_1"/>
    <property type="match status" value="1"/>
</dbReference>
<dbReference type="GO" id="GO:0003700">
    <property type="term" value="F:DNA-binding transcription factor activity"/>
    <property type="evidence" value="ECO:0007669"/>
    <property type="project" value="InterPro"/>
</dbReference>
<keyword evidence="2" id="KW-0805">Transcription regulation</keyword>
<dbReference type="SUPFAM" id="SSF46785">
    <property type="entry name" value="Winged helix' DNA-binding domain"/>
    <property type="match status" value="1"/>
</dbReference>
<keyword evidence="4" id="KW-0804">Transcription</keyword>
<evidence type="ECO:0000256" key="1">
    <source>
        <dbReference type="ARBA" id="ARBA00009437"/>
    </source>
</evidence>
<dbReference type="InterPro" id="IPR005119">
    <property type="entry name" value="LysR_subst-bd"/>
</dbReference>
<comment type="similarity">
    <text evidence="1">Belongs to the LysR transcriptional regulatory family.</text>
</comment>
<dbReference type="AlphaFoldDB" id="A0A842HK79"/>
<keyword evidence="3" id="KW-0238">DNA-binding</keyword>
<evidence type="ECO:0000259" key="5">
    <source>
        <dbReference type="PROSITE" id="PS50931"/>
    </source>
</evidence>
<dbReference type="InterPro" id="IPR036388">
    <property type="entry name" value="WH-like_DNA-bd_sf"/>
</dbReference>
<dbReference type="Pfam" id="PF03466">
    <property type="entry name" value="LysR_substrate"/>
    <property type="match status" value="1"/>
</dbReference>